<reference evidence="1 2" key="1">
    <citation type="submission" date="2023-11" db="EMBL/GenBank/DDBJ databases">
        <authorList>
            <person name="Cook R."/>
            <person name="Crisci M."/>
            <person name="Pye H."/>
            <person name="Adriaenssens E."/>
            <person name="Santini J."/>
        </authorList>
    </citation>
    <scope>NUCLEOTIDE SEQUENCE [LARGE SCALE GENOMIC DNA]</scope>
    <source>
        <strain evidence="1">Lak_Megaphage_RVC_AP1_GC26</strain>
    </source>
</reference>
<protein>
    <recommendedName>
        <fullName evidence="3">BspA family leucine-rich repeat surface protein</fullName>
    </recommendedName>
</protein>
<dbReference type="Proteomes" id="UP001346559">
    <property type="component" value="Segment"/>
</dbReference>
<dbReference type="Pfam" id="PF03382">
    <property type="entry name" value="DUF285"/>
    <property type="match status" value="1"/>
</dbReference>
<sequence length="461" mass="54266">MIKEIKKLLESLFDDDYDELFKDDNIGMTNHLLEDDARKIREQLLKGIVVSDDDLKLVCQDAFKYKVKDFSELVHIIADIKKQLYKDKVDAFNLNWLDISNVTMLDQLFNVGTFSSQYIFWDVSDWDTSHVTSMTGTFKGCKDICDLSKWDTSKVTSMLNMFYDCTTFNCNISNWDVSKVTRFDSMFYGCSSFNQDISNWDISSAKNLSKMFYRCRKFNQPIQKWNITKNMDISYLLYGCTSFDQDLSLIDLRSFQTGYFDLYDTGTKTQKEHKSARVLDEWDFLKLGFDRSTEQFDVGEFEYGDGGDNYYYPKIYRVNIDIDAINQLTDDDYFMELEDIITLEGQDPDTYQNEDLLRIDVLTYSESELLYDICSEVSEDNVNKGDGFPPMKILIKNKVVNDLYDIKEIVDNTNIEYYIKRELLSLDIKYEEFNSYTGWNINEFKKFLLNINNEINKIKQN</sequence>
<dbReference type="InterPro" id="IPR011889">
    <property type="entry name" value="Liste_lipo_26"/>
</dbReference>
<dbReference type="InterPro" id="IPR005046">
    <property type="entry name" value="DUF285"/>
</dbReference>
<dbReference type="EMBL" id="OR769218">
    <property type="protein sequence ID" value="WQJ54021.1"/>
    <property type="molecule type" value="Genomic_DNA"/>
</dbReference>
<organism evidence="1 2">
    <name type="scientific">phage Lak_Megaphage_RVC_AP1_GC26</name>
    <dbReference type="NCBI Taxonomy" id="3109224"/>
    <lineage>
        <taxon>Viruses</taxon>
        <taxon>Duplodnaviria</taxon>
        <taxon>Heunggongvirae</taxon>
        <taxon>Uroviricota</taxon>
        <taxon>Caudoviricetes</taxon>
        <taxon>Caudoviricetes code 15 clade</taxon>
    </lineage>
</organism>
<proteinExistence type="predicted"/>
<evidence type="ECO:0008006" key="3">
    <source>
        <dbReference type="Google" id="ProtNLM"/>
    </source>
</evidence>
<name>A0ABZ0Z4D3_9CAUD</name>
<evidence type="ECO:0000313" key="1">
    <source>
        <dbReference type="EMBL" id="WQJ54021.1"/>
    </source>
</evidence>
<keyword evidence="2" id="KW-1185">Reference proteome</keyword>
<evidence type="ECO:0000313" key="2">
    <source>
        <dbReference type="Proteomes" id="UP001346559"/>
    </source>
</evidence>
<accession>A0ABZ0Z4D3</accession>
<dbReference type="NCBIfam" id="TIGR02167">
    <property type="entry name" value="Liste_lipo_26"/>
    <property type="match status" value="3"/>
</dbReference>